<dbReference type="PANTHER" id="PTHR36364:SF1">
    <property type="entry name" value="OS03G0203000 PROTEIN"/>
    <property type="match status" value="1"/>
</dbReference>
<dbReference type="PANTHER" id="PTHR36364">
    <property type="entry name" value="OS03G0203000 PROTEIN"/>
    <property type="match status" value="1"/>
</dbReference>
<protein>
    <recommendedName>
        <fullName evidence="4">Btz domain-containing protein</fullName>
    </recommendedName>
</protein>
<proteinExistence type="predicted"/>
<keyword evidence="3" id="KW-1185">Reference proteome</keyword>
<evidence type="ECO:0000256" key="1">
    <source>
        <dbReference type="SAM" id="MobiDB-lite"/>
    </source>
</evidence>
<feature type="compositionally biased region" description="Basic and acidic residues" evidence="1">
    <location>
        <begin position="204"/>
        <end position="214"/>
    </location>
</feature>
<evidence type="ECO:0008006" key="4">
    <source>
        <dbReference type="Google" id="ProtNLM"/>
    </source>
</evidence>
<feature type="compositionally biased region" description="Basic and acidic residues" evidence="1">
    <location>
        <begin position="228"/>
        <end position="252"/>
    </location>
</feature>
<evidence type="ECO:0000313" key="2">
    <source>
        <dbReference type="EnsemblPlants" id="AUR62044228-RA:cds"/>
    </source>
</evidence>
<sequence length="260" mass="29493">MSDWFLVRTFDSKGKMPTEKSPNKLKSEVVDKDLDIDKNHRHRRQDALLLEISPASESKQDVKDASSMLESKTNGISERTIQSNPPAVSRGSYRQNVDGGAIPGTKTEQHIDQHLLIQKRPFREEKLPLKSEDVDNAVPEPSKFDHPASSTGGTGRWEHRAHDRRPLERNEHDRGYVKERSFSNRGRVENTGFPPRGRFNGADDNGKFRGRENFGGRQGYRSSGSQAEKWKHDLYDEANRSPPPKKEEDPVAKVEALLSL</sequence>
<dbReference type="Proteomes" id="UP000596660">
    <property type="component" value="Unplaced"/>
</dbReference>
<reference evidence="2" key="2">
    <citation type="submission" date="2021-03" db="UniProtKB">
        <authorList>
            <consortium name="EnsemblPlants"/>
        </authorList>
    </citation>
    <scope>IDENTIFICATION</scope>
</reference>
<feature type="compositionally biased region" description="Polar residues" evidence="1">
    <location>
        <begin position="68"/>
        <end position="86"/>
    </location>
</feature>
<dbReference type="Gramene" id="AUR62044228-RA">
    <property type="protein sequence ID" value="AUR62044228-RA:cds"/>
    <property type="gene ID" value="AUR62044228"/>
</dbReference>
<feature type="compositionally biased region" description="Basic and acidic residues" evidence="1">
    <location>
        <begin position="156"/>
        <end position="188"/>
    </location>
</feature>
<accession>A0A803NDN1</accession>
<dbReference type="AlphaFoldDB" id="A0A803NDN1"/>
<evidence type="ECO:0000313" key="3">
    <source>
        <dbReference type="Proteomes" id="UP000596660"/>
    </source>
</evidence>
<dbReference type="EnsemblPlants" id="AUR62044228-RA">
    <property type="protein sequence ID" value="AUR62044228-RA:cds"/>
    <property type="gene ID" value="AUR62044228"/>
</dbReference>
<reference evidence="2" key="1">
    <citation type="journal article" date="2017" name="Nature">
        <title>The genome of Chenopodium quinoa.</title>
        <authorList>
            <person name="Jarvis D.E."/>
            <person name="Ho Y.S."/>
            <person name="Lightfoot D.J."/>
            <person name="Schmoeckel S.M."/>
            <person name="Li B."/>
            <person name="Borm T.J.A."/>
            <person name="Ohyanagi H."/>
            <person name="Mineta K."/>
            <person name="Michell C.T."/>
            <person name="Saber N."/>
            <person name="Kharbatia N.M."/>
            <person name="Rupper R.R."/>
            <person name="Sharp A.R."/>
            <person name="Dally N."/>
            <person name="Boughton B.A."/>
            <person name="Woo Y.H."/>
            <person name="Gao G."/>
            <person name="Schijlen E.G.W.M."/>
            <person name="Guo X."/>
            <person name="Momin A.A."/>
            <person name="Negrao S."/>
            <person name="Al-Babili S."/>
            <person name="Gehring C."/>
            <person name="Roessner U."/>
            <person name="Jung C."/>
            <person name="Murphy K."/>
            <person name="Arold S.T."/>
            <person name="Gojobori T."/>
            <person name="van der Linden C.G."/>
            <person name="van Loo E.N."/>
            <person name="Jellen E.N."/>
            <person name="Maughan P.J."/>
            <person name="Tester M."/>
        </authorList>
    </citation>
    <scope>NUCLEOTIDE SEQUENCE [LARGE SCALE GENOMIC DNA]</scope>
    <source>
        <strain evidence="2">cv. PI 614886</strain>
    </source>
</reference>
<organism evidence="2 3">
    <name type="scientific">Chenopodium quinoa</name>
    <name type="common">Quinoa</name>
    <dbReference type="NCBI Taxonomy" id="63459"/>
    <lineage>
        <taxon>Eukaryota</taxon>
        <taxon>Viridiplantae</taxon>
        <taxon>Streptophyta</taxon>
        <taxon>Embryophyta</taxon>
        <taxon>Tracheophyta</taxon>
        <taxon>Spermatophyta</taxon>
        <taxon>Magnoliopsida</taxon>
        <taxon>eudicotyledons</taxon>
        <taxon>Gunneridae</taxon>
        <taxon>Pentapetalae</taxon>
        <taxon>Caryophyllales</taxon>
        <taxon>Chenopodiaceae</taxon>
        <taxon>Chenopodioideae</taxon>
        <taxon>Atripliceae</taxon>
        <taxon>Chenopodium</taxon>
    </lineage>
</organism>
<name>A0A803NDN1_CHEQI</name>
<feature type="region of interest" description="Disordered" evidence="1">
    <location>
        <begin position="52"/>
        <end position="252"/>
    </location>
</feature>
<feature type="compositionally biased region" description="Basic and acidic residues" evidence="1">
    <location>
        <begin position="121"/>
        <end position="133"/>
    </location>
</feature>